<evidence type="ECO:0000313" key="3">
    <source>
        <dbReference type="EMBL" id="WVX48583.1"/>
    </source>
</evidence>
<evidence type="ECO:0000259" key="2">
    <source>
        <dbReference type="Pfam" id="PF16917"/>
    </source>
</evidence>
<dbReference type="InterPro" id="IPR004143">
    <property type="entry name" value="BPL_LPL_catalytic"/>
</dbReference>
<dbReference type="Gene3D" id="3.30.930.10">
    <property type="entry name" value="Bira Bifunctional Protein, Domain 2"/>
    <property type="match status" value="1"/>
</dbReference>
<accession>A0ABZ2BSA1</accession>
<dbReference type="InterPro" id="IPR028044">
    <property type="entry name" value="DUF4444"/>
</dbReference>
<feature type="domain" description="DUF4444" evidence="1">
    <location>
        <begin position="200"/>
        <end position="232"/>
    </location>
</feature>
<proteinExistence type="predicted"/>
<dbReference type="Gene3D" id="2.30.30.100">
    <property type="match status" value="1"/>
</dbReference>
<organism evidence="3 4">
    <name type="scientific">Roseobacter fucihabitans</name>
    <dbReference type="NCBI Taxonomy" id="1537242"/>
    <lineage>
        <taxon>Bacteria</taxon>
        <taxon>Pseudomonadati</taxon>
        <taxon>Pseudomonadota</taxon>
        <taxon>Alphaproteobacteria</taxon>
        <taxon>Rhodobacterales</taxon>
        <taxon>Roseobacteraceae</taxon>
        <taxon>Roseobacter</taxon>
    </lineage>
</organism>
<dbReference type="Proteomes" id="UP001318682">
    <property type="component" value="Chromosome"/>
</dbReference>
<gene>
    <name evidence="3" type="ORF">ROLI_016640</name>
</gene>
<evidence type="ECO:0008006" key="5">
    <source>
        <dbReference type="Google" id="ProtNLM"/>
    </source>
</evidence>
<evidence type="ECO:0000259" key="1">
    <source>
        <dbReference type="Pfam" id="PF14563"/>
    </source>
</evidence>
<dbReference type="SUPFAM" id="SSF55681">
    <property type="entry name" value="Class II aaRS and biotin synthetases"/>
    <property type="match status" value="1"/>
</dbReference>
<dbReference type="Pfam" id="PF14563">
    <property type="entry name" value="DUF4444"/>
    <property type="match status" value="1"/>
</dbReference>
<dbReference type="Pfam" id="PF16917">
    <property type="entry name" value="BPL_LplA_LipB_2"/>
    <property type="match status" value="1"/>
</dbReference>
<sequence>MSGPAFPPLFQGLATAGADPFAAACSEARAGCDAGLVTYDITLDRLQAAIVFAPEVPLRDAMVMLPLCGIGFQNALGALAPPEVSVHLEWQGNIRVNGAVCGAMQVAASPQEPEQEPDWLVVGLTLELWSAGQDKGDTPDKTTLYDEGCSEVDAVHLLEAWVRHSLVWLNRWDEDGVRPIHIEWTGLAHGKGDTLSFGAQSGTYIGVDETFGLLLQQDAQTVMIPITQTLTEAP</sequence>
<name>A0ABZ2BSA1_9RHOB</name>
<reference evidence="4" key="1">
    <citation type="submission" date="2024-01" db="EMBL/GenBank/DDBJ databases">
        <title>Roseobacter fucihabitans sp. nov., isolated from the brown alga Fucus spiralis.</title>
        <authorList>
            <person name="Hahnke S."/>
            <person name="Berger M."/>
            <person name="Schlingloff A."/>
            <person name="Athale I."/>
            <person name="Neumann-Schaal M."/>
            <person name="Adenaya A."/>
            <person name="Poehlein A."/>
            <person name="Daniel R."/>
            <person name="Pertersen J."/>
            <person name="Brinkhoff T."/>
        </authorList>
    </citation>
    <scope>NUCLEOTIDE SEQUENCE [LARGE SCALE GENOMIC DNA]</scope>
    <source>
        <strain evidence="4">B14</strain>
    </source>
</reference>
<dbReference type="EMBL" id="CP143423">
    <property type="protein sequence ID" value="WVX48583.1"/>
    <property type="molecule type" value="Genomic_DNA"/>
</dbReference>
<feature type="domain" description="BPL/LPL catalytic" evidence="2">
    <location>
        <begin position="6"/>
        <end position="185"/>
    </location>
</feature>
<evidence type="ECO:0000313" key="4">
    <source>
        <dbReference type="Proteomes" id="UP001318682"/>
    </source>
</evidence>
<dbReference type="RefSeq" id="WP_187428881.1">
    <property type="nucleotide sequence ID" value="NZ_CP143423.1"/>
</dbReference>
<dbReference type="InterPro" id="IPR045864">
    <property type="entry name" value="aa-tRNA-synth_II/BPL/LPL"/>
</dbReference>
<protein>
    <recommendedName>
        <fullName evidence="5">DUF4444 domain-containing protein</fullName>
    </recommendedName>
</protein>
<keyword evidence="4" id="KW-1185">Reference proteome</keyword>